<accession>A0A081KAN0</accession>
<organism evidence="1 2">
    <name type="scientific">Endozoicomonas elysicola</name>
    <dbReference type="NCBI Taxonomy" id="305900"/>
    <lineage>
        <taxon>Bacteria</taxon>
        <taxon>Pseudomonadati</taxon>
        <taxon>Pseudomonadota</taxon>
        <taxon>Gammaproteobacteria</taxon>
        <taxon>Oceanospirillales</taxon>
        <taxon>Endozoicomonadaceae</taxon>
        <taxon>Endozoicomonas</taxon>
    </lineage>
</organism>
<dbReference type="AlphaFoldDB" id="A0A081KAN0"/>
<keyword evidence="2" id="KW-1185">Reference proteome</keyword>
<name>A0A081KAN0_9GAMM</name>
<proteinExistence type="predicted"/>
<dbReference type="EMBL" id="JOJP01000001">
    <property type="protein sequence ID" value="KEI71206.1"/>
    <property type="molecule type" value="Genomic_DNA"/>
</dbReference>
<evidence type="ECO:0000313" key="2">
    <source>
        <dbReference type="Proteomes" id="UP000027997"/>
    </source>
</evidence>
<evidence type="ECO:0000313" key="1">
    <source>
        <dbReference type="EMBL" id="KEI71206.1"/>
    </source>
</evidence>
<gene>
    <name evidence="1" type="ORF">GV64_11045</name>
</gene>
<comment type="caution">
    <text evidence="1">The sequence shown here is derived from an EMBL/GenBank/DDBJ whole genome shotgun (WGS) entry which is preliminary data.</text>
</comment>
<sequence length="63" mass="7374">MLHQESLLERTQNQGTLCPASLILLQWLKAWKIQDPEQRLAACCRCKVATIQWQQQYDGCTKR</sequence>
<protein>
    <submittedName>
        <fullName evidence="1">Uncharacterized protein</fullName>
    </submittedName>
</protein>
<reference evidence="1 2" key="1">
    <citation type="submission" date="2014-06" db="EMBL/GenBank/DDBJ databases">
        <title>Whole Genome Sequences of Three Symbiotic Endozoicomonas Bacteria.</title>
        <authorList>
            <person name="Neave M.J."/>
            <person name="Apprill A."/>
            <person name="Voolstra C.R."/>
        </authorList>
    </citation>
    <scope>NUCLEOTIDE SEQUENCE [LARGE SCALE GENOMIC DNA]</scope>
    <source>
        <strain evidence="1 2">DSM 22380</strain>
    </source>
</reference>
<dbReference type="Proteomes" id="UP000027997">
    <property type="component" value="Unassembled WGS sequence"/>
</dbReference>